<protein>
    <submittedName>
        <fullName evidence="2">Uncharacterized protein</fullName>
    </submittedName>
</protein>
<keyword evidence="3" id="KW-1185">Reference proteome</keyword>
<name>A0A1H4NW55_9MICO</name>
<dbReference type="OrthoDB" id="4991543at2"/>
<dbReference type="AlphaFoldDB" id="A0A1H4NW55"/>
<evidence type="ECO:0000313" key="2">
    <source>
        <dbReference type="EMBL" id="SEB99414.1"/>
    </source>
</evidence>
<evidence type="ECO:0000256" key="1">
    <source>
        <dbReference type="SAM" id="MobiDB-lite"/>
    </source>
</evidence>
<gene>
    <name evidence="2" type="ORF">SAMN04489806_2322</name>
</gene>
<dbReference type="Proteomes" id="UP000199183">
    <property type="component" value="Unassembled WGS sequence"/>
</dbReference>
<dbReference type="STRING" id="640635.SAMN04489806_2322"/>
<dbReference type="RefSeq" id="WP_091184307.1">
    <property type="nucleotide sequence ID" value="NZ_FNRY01000001.1"/>
</dbReference>
<feature type="compositionally biased region" description="Basic residues" evidence="1">
    <location>
        <begin position="10"/>
        <end position="21"/>
    </location>
</feature>
<dbReference type="EMBL" id="FNRY01000001">
    <property type="protein sequence ID" value="SEB99414.1"/>
    <property type="molecule type" value="Genomic_DNA"/>
</dbReference>
<feature type="region of interest" description="Disordered" evidence="1">
    <location>
        <begin position="1"/>
        <end position="70"/>
    </location>
</feature>
<accession>A0A1H4NW55</accession>
<feature type="compositionally biased region" description="Basic and acidic residues" evidence="1">
    <location>
        <begin position="34"/>
        <end position="44"/>
    </location>
</feature>
<evidence type="ECO:0000313" key="3">
    <source>
        <dbReference type="Proteomes" id="UP000199183"/>
    </source>
</evidence>
<feature type="compositionally biased region" description="Basic and acidic residues" evidence="1">
    <location>
        <begin position="56"/>
        <end position="70"/>
    </location>
</feature>
<reference evidence="2 3" key="1">
    <citation type="submission" date="2016-10" db="EMBL/GenBank/DDBJ databases">
        <authorList>
            <person name="de Groot N.N."/>
        </authorList>
    </citation>
    <scope>NUCLEOTIDE SEQUENCE [LARGE SCALE GENOMIC DNA]</scope>
    <source>
        <strain evidence="2 3">DSM 21799</strain>
    </source>
</reference>
<proteinExistence type="predicted"/>
<organism evidence="2 3">
    <name type="scientific">Paramicrobacterium humi</name>
    <dbReference type="NCBI Taxonomy" id="640635"/>
    <lineage>
        <taxon>Bacteria</taxon>
        <taxon>Bacillati</taxon>
        <taxon>Actinomycetota</taxon>
        <taxon>Actinomycetes</taxon>
        <taxon>Micrococcales</taxon>
        <taxon>Microbacteriaceae</taxon>
        <taxon>Paramicrobacterium</taxon>
    </lineage>
</organism>
<sequence length="70" mass="7706">MTGDEVPKPAPRRVVRSRGGRRATLPPVPGTDPEPEKNAPRPDSESDQSWGDDPSGNDRRLRADKPPHWG</sequence>